<accession>A0A420I651</accession>
<name>A0A420I651_9PEZI</name>
<gene>
    <name evidence="2" type="ORF">OnM2_012024</name>
</gene>
<evidence type="ECO:0000256" key="1">
    <source>
        <dbReference type="SAM" id="MobiDB-lite"/>
    </source>
</evidence>
<keyword evidence="3" id="KW-1185">Reference proteome</keyword>
<feature type="compositionally biased region" description="Polar residues" evidence="1">
    <location>
        <begin position="21"/>
        <end position="41"/>
    </location>
</feature>
<dbReference type="EMBL" id="MCFK01001250">
    <property type="protein sequence ID" value="RKF65136.1"/>
    <property type="molecule type" value="Genomic_DNA"/>
</dbReference>
<evidence type="ECO:0000313" key="2">
    <source>
        <dbReference type="EMBL" id="RKF65136.1"/>
    </source>
</evidence>
<protein>
    <submittedName>
        <fullName evidence="2">Uncharacterized protein</fullName>
    </submittedName>
</protein>
<organism evidence="2 3">
    <name type="scientific">Erysiphe neolycopersici</name>
    <dbReference type="NCBI Taxonomy" id="212602"/>
    <lineage>
        <taxon>Eukaryota</taxon>
        <taxon>Fungi</taxon>
        <taxon>Dikarya</taxon>
        <taxon>Ascomycota</taxon>
        <taxon>Pezizomycotina</taxon>
        <taxon>Leotiomycetes</taxon>
        <taxon>Erysiphales</taxon>
        <taxon>Erysiphaceae</taxon>
        <taxon>Erysiphe</taxon>
    </lineage>
</organism>
<comment type="caution">
    <text evidence="2">The sequence shown here is derived from an EMBL/GenBank/DDBJ whole genome shotgun (WGS) entry which is preliminary data.</text>
</comment>
<proteinExistence type="predicted"/>
<dbReference type="AlphaFoldDB" id="A0A420I651"/>
<reference evidence="2 3" key="1">
    <citation type="journal article" date="2018" name="BMC Genomics">
        <title>Comparative genome analyses reveal sequence features reflecting distinct modes of host-adaptation between dicot and monocot powdery mildew.</title>
        <authorList>
            <person name="Wu Y."/>
            <person name="Ma X."/>
            <person name="Pan Z."/>
            <person name="Kale S.D."/>
            <person name="Song Y."/>
            <person name="King H."/>
            <person name="Zhang Q."/>
            <person name="Presley C."/>
            <person name="Deng X."/>
            <person name="Wei C.I."/>
            <person name="Xiao S."/>
        </authorList>
    </citation>
    <scope>NUCLEOTIDE SEQUENCE [LARGE SCALE GENOMIC DNA]</scope>
    <source>
        <strain evidence="2">UMSG2</strain>
    </source>
</reference>
<feature type="region of interest" description="Disordered" evidence="1">
    <location>
        <begin position="19"/>
        <end position="49"/>
    </location>
</feature>
<evidence type="ECO:0000313" key="3">
    <source>
        <dbReference type="Proteomes" id="UP000286134"/>
    </source>
</evidence>
<feature type="non-terminal residue" evidence="2">
    <location>
        <position position="109"/>
    </location>
</feature>
<dbReference type="Proteomes" id="UP000286134">
    <property type="component" value="Unassembled WGS sequence"/>
</dbReference>
<sequence length="109" mass="11901">MCGTDANVAALAGSKLRDDNTTVPAINTNNVPSQKPKNSGRSGHYLSIRPESDNTQTVLVLYQIIADTPSRQLLRLMKVAISDSLAPNLYRRQLINKMSFSAICNVLRG</sequence>